<sequence>MGSTSKYSVPSEARRVFENGILRNPLMDALPKELESLSRHVRFEGSFRPIIPINWRFAESISAIKAFEATMLNYLLGRKYKIDPVEIVINTNHASLFFMSPLIARYVKEGTPVPLDPFSSEMQELFPNQDKHRSHASLHRSLVTNIYQTKDGRFYHIHGNMNPEPALAALGLSLEGEEIDTYDSVVEKIQDKILEYNAEDLDELVNEKARTSGTIAWSSDEYFASEHGKTSGKVGLYEIIKDPSSNQQASWWPENASNPSSPKRPLAGLKVVDLTRVIAGPTITRSLAEMGASVMRVVSPHVTDLSALHQDLNWGKWNSFLHLKDEADRERLRNLIRDADVVVDGYRPGVMERLGFSRQVVFDLVKDRARGILHVRENCYGWYGPWTHRSGWQQISDACCGVSRSYSQAMGHDEAVTPVFPNSDYCTGSTGCTAILEALVRRAEYGGCYGIDVSLNYYSQWLVRSCGAYDNETWEELWARHEKLSFRHYHAMQYSIPAMIKSLYKHDQESLFNPEFFETRKSNVLNAQFYLVKPIAQFPGKEVDLSYQIGTRGNGIDYPAWPEDLTVETVTGTL</sequence>
<dbReference type="SUPFAM" id="SSF89796">
    <property type="entry name" value="CoA-transferase family III (CaiB/BaiF)"/>
    <property type="match status" value="2"/>
</dbReference>
<dbReference type="RefSeq" id="XP_056494180.1">
    <property type="nucleotide sequence ID" value="XM_056625598.1"/>
</dbReference>
<protein>
    <submittedName>
        <fullName evidence="2">Uncharacterized protein</fullName>
    </submittedName>
</protein>
<organism evidence="2 3">
    <name type="scientific">Penicillium cosmopolitanum</name>
    <dbReference type="NCBI Taxonomy" id="1131564"/>
    <lineage>
        <taxon>Eukaryota</taxon>
        <taxon>Fungi</taxon>
        <taxon>Dikarya</taxon>
        <taxon>Ascomycota</taxon>
        <taxon>Pezizomycotina</taxon>
        <taxon>Eurotiomycetes</taxon>
        <taxon>Eurotiomycetidae</taxon>
        <taxon>Eurotiales</taxon>
        <taxon>Aspergillaceae</taxon>
        <taxon>Penicillium</taxon>
    </lineage>
</organism>
<gene>
    <name evidence="2" type="ORF">N7509_000961</name>
</gene>
<keyword evidence="3" id="KW-1185">Reference proteome</keyword>
<dbReference type="EMBL" id="JAPZBU010000003">
    <property type="protein sequence ID" value="KAJ5414334.1"/>
    <property type="molecule type" value="Genomic_DNA"/>
</dbReference>
<evidence type="ECO:0000313" key="3">
    <source>
        <dbReference type="Proteomes" id="UP001147747"/>
    </source>
</evidence>
<reference evidence="2" key="1">
    <citation type="submission" date="2022-12" db="EMBL/GenBank/DDBJ databases">
        <authorList>
            <person name="Petersen C."/>
        </authorList>
    </citation>
    <scope>NUCLEOTIDE SEQUENCE</scope>
    <source>
        <strain evidence="2">IBT 29677</strain>
    </source>
</reference>
<dbReference type="Gene3D" id="3.40.50.10540">
    <property type="entry name" value="Crotonobetainyl-coa:carnitine coa-transferase, domain 1"/>
    <property type="match status" value="1"/>
</dbReference>
<proteinExistence type="inferred from homology"/>
<dbReference type="Pfam" id="PF02515">
    <property type="entry name" value="CoA_transf_3"/>
    <property type="match status" value="1"/>
</dbReference>
<dbReference type="AlphaFoldDB" id="A0A9X0BEQ4"/>
<reference evidence="2" key="2">
    <citation type="journal article" date="2023" name="IMA Fungus">
        <title>Comparative genomic study of the Penicillium genus elucidates a diverse pangenome and 15 lateral gene transfer events.</title>
        <authorList>
            <person name="Petersen C."/>
            <person name="Sorensen T."/>
            <person name="Nielsen M.R."/>
            <person name="Sondergaard T.E."/>
            <person name="Sorensen J.L."/>
            <person name="Fitzpatrick D.A."/>
            <person name="Frisvad J.C."/>
            <person name="Nielsen K.L."/>
        </authorList>
    </citation>
    <scope>NUCLEOTIDE SEQUENCE</scope>
    <source>
        <strain evidence="2">IBT 29677</strain>
    </source>
</reference>
<dbReference type="GeneID" id="81364578"/>
<dbReference type="InterPro" id="IPR023606">
    <property type="entry name" value="CoA-Trfase_III_dom_1_sf"/>
</dbReference>
<evidence type="ECO:0000256" key="1">
    <source>
        <dbReference type="ARBA" id="ARBA00008383"/>
    </source>
</evidence>
<dbReference type="PANTHER" id="PTHR48229:SF2">
    <property type="entry name" value="CAIB_BAIF FAMILY PROTEIN"/>
    <property type="match status" value="1"/>
</dbReference>
<dbReference type="OrthoDB" id="2308815at2759"/>
<evidence type="ECO:0000313" key="2">
    <source>
        <dbReference type="EMBL" id="KAJ5414334.1"/>
    </source>
</evidence>
<accession>A0A9X0BEQ4</accession>
<dbReference type="InterPro" id="IPR052985">
    <property type="entry name" value="CoA-trans_III_biosynth/detox"/>
</dbReference>
<dbReference type="Proteomes" id="UP001147747">
    <property type="component" value="Unassembled WGS sequence"/>
</dbReference>
<dbReference type="GO" id="GO:0003824">
    <property type="term" value="F:catalytic activity"/>
    <property type="evidence" value="ECO:0007669"/>
    <property type="project" value="InterPro"/>
</dbReference>
<comment type="caution">
    <text evidence="2">The sequence shown here is derived from an EMBL/GenBank/DDBJ whole genome shotgun (WGS) entry which is preliminary data.</text>
</comment>
<dbReference type="InterPro" id="IPR003673">
    <property type="entry name" value="CoA-Trfase_fam_III"/>
</dbReference>
<dbReference type="PANTHER" id="PTHR48229">
    <property type="entry name" value="CAIB/BAIF FAMILY ENZYME (AFU_ORTHOLOGUE AFUA_1G05360)-RELATED"/>
    <property type="match status" value="1"/>
</dbReference>
<comment type="similarity">
    <text evidence="1">Belongs to the CoA-transferase III family.</text>
</comment>
<name>A0A9X0BEQ4_9EURO</name>